<dbReference type="RefSeq" id="WP_183372044.1">
    <property type="nucleotide sequence ID" value="NZ_BAABHL010000126.1"/>
</dbReference>
<evidence type="ECO:0000256" key="2">
    <source>
        <dbReference type="ARBA" id="ARBA00022475"/>
    </source>
</evidence>
<evidence type="ECO:0000256" key="3">
    <source>
        <dbReference type="ARBA" id="ARBA00022692"/>
    </source>
</evidence>
<evidence type="ECO:0000259" key="8">
    <source>
        <dbReference type="Pfam" id="PF04024"/>
    </source>
</evidence>
<evidence type="ECO:0000313" key="9">
    <source>
        <dbReference type="EMBL" id="MBB4137152.1"/>
    </source>
</evidence>
<feature type="transmembrane region" description="Helical" evidence="7">
    <location>
        <begin position="50"/>
        <end position="73"/>
    </location>
</feature>
<organism evidence="9 10">
    <name type="scientific">Gordonia humi</name>
    <dbReference type="NCBI Taxonomy" id="686429"/>
    <lineage>
        <taxon>Bacteria</taxon>
        <taxon>Bacillati</taxon>
        <taxon>Actinomycetota</taxon>
        <taxon>Actinomycetes</taxon>
        <taxon>Mycobacteriales</taxon>
        <taxon>Gordoniaceae</taxon>
        <taxon>Gordonia</taxon>
    </lineage>
</organism>
<dbReference type="PANTHER" id="PTHR33885:SF3">
    <property type="entry name" value="PHAGE SHOCK PROTEIN C"/>
    <property type="match status" value="1"/>
</dbReference>
<dbReference type="Proteomes" id="UP000551501">
    <property type="component" value="Unassembled WGS sequence"/>
</dbReference>
<keyword evidence="10" id="KW-1185">Reference proteome</keyword>
<dbReference type="GO" id="GO:0005886">
    <property type="term" value="C:plasma membrane"/>
    <property type="evidence" value="ECO:0007669"/>
    <property type="project" value="UniProtKB-SubCell"/>
</dbReference>
<evidence type="ECO:0000313" key="10">
    <source>
        <dbReference type="Proteomes" id="UP000551501"/>
    </source>
</evidence>
<reference evidence="9 10" key="1">
    <citation type="submission" date="2020-08" db="EMBL/GenBank/DDBJ databases">
        <title>Sequencing the genomes of 1000 actinobacteria strains.</title>
        <authorList>
            <person name="Klenk H.-P."/>
        </authorList>
    </citation>
    <scope>NUCLEOTIDE SEQUENCE [LARGE SCALE GENOMIC DNA]</scope>
    <source>
        <strain evidence="9 10">DSM 45298</strain>
    </source>
</reference>
<keyword evidence="5 7" id="KW-0472">Membrane</keyword>
<dbReference type="PANTHER" id="PTHR33885">
    <property type="entry name" value="PHAGE SHOCK PROTEIN C"/>
    <property type="match status" value="1"/>
</dbReference>
<name>A0A840EZU3_9ACTN</name>
<keyword evidence="4 7" id="KW-1133">Transmembrane helix</keyword>
<feature type="domain" description="Phage shock protein PspC N-terminal" evidence="8">
    <location>
        <begin position="19"/>
        <end position="75"/>
    </location>
</feature>
<dbReference type="InterPro" id="IPR007168">
    <property type="entry name" value="Phageshock_PspC_N"/>
</dbReference>
<dbReference type="EMBL" id="JACIFP010000001">
    <property type="protein sequence ID" value="MBB4137152.1"/>
    <property type="molecule type" value="Genomic_DNA"/>
</dbReference>
<protein>
    <submittedName>
        <fullName evidence="9">Phage shock protein PspC (Stress-responsive transcriptional regulator)</fullName>
    </submittedName>
</protein>
<evidence type="ECO:0000256" key="7">
    <source>
        <dbReference type="SAM" id="Phobius"/>
    </source>
</evidence>
<keyword evidence="2" id="KW-1003">Cell membrane</keyword>
<dbReference type="AlphaFoldDB" id="A0A840EZU3"/>
<dbReference type="Pfam" id="PF04024">
    <property type="entry name" value="PspC"/>
    <property type="match status" value="1"/>
</dbReference>
<dbReference type="InterPro" id="IPR052027">
    <property type="entry name" value="PspC"/>
</dbReference>
<comment type="caution">
    <text evidence="9">The sequence shown here is derived from an EMBL/GenBank/DDBJ whole genome shotgun (WGS) entry which is preliminary data.</text>
</comment>
<evidence type="ECO:0000256" key="1">
    <source>
        <dbReference type="ARBA" id="ARBA00004162"/>
    </source>
</evidence>
<proteinExistence type="predicted"/>
<sequence length="76" mass="8383">MSDQIPPYTPDPTVPAQPRRLRRSRTDRKIAGIAGGVADYLGVDSTRVRVAFVASILLPGPQVLLYLILWLVIPED</sequence>
<comment type="subcellular location">
    <subcellularLocation>
        <location evidence="1">Cell membrane</location>
        <topology evidence="1">Single-pass membrane protein</topology>
    </subcellularLocation>
</comment>
<keyword evidence="3 7" id="KW-0812">Transmembrane</keyword>
<accession>A0A840EZU3</accession>
<gene>
    <name evidence="9" type="ORF">BKA16_003704</name>
</gene>
<evidence type="ECO:0000256" key="5">
    <source>
        <dbReference type="ARBA" id="ARBA00023136"/>
    </source>
</evidence>
<feature type="region of interest" description="Disordered" evidence="6">
    <location>
        <begin position="1"/>
        <end position="23"/>
    </location>
</feature>
<evidence type="ECO:0000256" key="4">
    <source>
        <dbReference type="ARBA" id="ARBA00022989"/>
    </source>
</evidence>
<evidence type="ECO:0000256" key="6">
    <source>
        <dbReference type="SAM" id="MobiDB-lite"/>
    </source>
</evidence>